<dbReference type="GO" id="GO:0005634">
    <property type="term" value="C:nucleus"/>
    <property type="evidence" value="ECO:0007669"/>
    <property type="project" value="TreeGrafter"/>
</dbReference>
<evidence type="ECO:0000256" key="2">
    <source>
        <dbReference type="ARBA" id="ARBA00022448"/>
    </source>
</evidence>
<keyword evidence="5" id="KW-1185">Reference proteome</keyword>
<proteinExistence type="inferred from homology"/>
<reference evidence="5" key="1">
    <citation type="submission" date="2016-09" db="EMBL/GenBank/DDBJ databases">
        <authorList>
            <person name="Jeantristanb JTB J.-T."/>
            <person name="Ricardo R."/>
        </authorList>
    </citation>
    <scope>NUCLEOTIDE SEQUENCE [LARGE SCALE GENOMIC DNA]</scope>
</reference>
<keyword evidence="2" id="KW-0813">Transport</keyword>
<evidence type="ECO:0000313" key="4">
    <source>
        <dbReference type="EMBL" id="SCV66964.1"/>
    </source>
</evidence>
<dbReference type="InterPro" id="IPR016123">
    <property type="entry name" value="Mog1/PsbP_a/b/a-sand"/>
</dbReference>
<dbReference type="EMBL" id="FMSP01000001">
    <property type="protein sequence ID" value="SCV66964.1"/>
    <property type="molecule type" value="Genomic_DNA"/>
</dbReference>
<gene>
    <name evidence="4" type="ORF">BQ2448_5610</name>
</gene>
<dbReference type="STRING" id="269621.A0A238F5A9"/>
<dbReference type="Proteomes" id="UP000198372">
    <property type="component" value="Unassembled WGS sequence"/>
</dbReference>
<accession>A0A238F5A9</accession>
<dbReference type="PANTHER" id="PTHR15837">
    <property type="entry name" value="RAN GUANINE NUCLEOTIDE RELEASE FACTOR"/>
    <property type="match status" value="1"/>
</dbReference>
<name>A0A238F5A9_9BASI</name>
<dbReference type="PANTHER" id="PTHR15837:SF0">
    <property type="entry name" value="RAN GUANINE NUCLEOTIDE RELEASE FACTOR"/>
    <property type="match status" value="1"/>
</dbReference>
<protein>
    <submittedName>
        <fullName evidence="4">BQ2448_5610 protein</fullName>
    </submittedName>
</protein>
<dbReference type="AlphaFoldDB" id="A0A238F5A9"/>
<dbReference type="InterPro" id="IPR007681">
    <property type="entry name" value="Mog1"/>
</dbReference>
<evidence type="ECO:0000256" key="1">
    <source>
        <dbReference type="ARBA" id="ARBA00010307"/>
    </source>
</evidence>
<dbReference type="GO" id="GO:0031267">
    <property type="term" value="F:small GTPase binding"/>
    <property type="evidence" value="ECO:0007669"/>
    <property type="project" value="TreeGrafter"/>
</dbReference>
<dbReference type="Pfam" id="PF04603">
    <property type="entry name" value="Mog1"/>
    <property type="match status" value="1"/>
</dbReference>
<dbReference type="SUPFAM" id="SSF55724">
    <property type="entry name" value="Mog1p/PsbP-like"/>
    <property type="match status" value="1"/>
</dbReference>
<dbReference type="GO" id="GO:0006606">
    <property type="term" value="P:protein import into nucleus"/>
    <property type="evidence" value="ECO:0007669"/>
    <property type="project" value="TreeGrafter"/>
</dbReference>
<evidence type="ECO:0000313" key="5">
    <source>
        <dbReference type="Proteomes" id="UP000198372"/>
    </source>
</evidence>
<evidence type="ECO:0000256" key="3">
    <source>
        <dbReference type="ARBA" id="ARBA00022927"/>
    </source>
</evidence>
<sequence>MGIVDLFGGAITTTYPSNLTDASDLRQVPDTQEVYLSNDSDLSLILEVLQLVEEEGSDRSLEAGIRYHFASLAYDNDAQSDSIESTSLPSRTTSDPLLQGPITLKGTQTISKFNKPTSQADEVVIFLALWRIEDKRSDLVLTVNWPKVVYDDEGKAKDQKDGVGKAQKVFEDAVRDLKVVDWGLFAG</sequence>
<dbReference type="OrthoDB" id="10255285at2759"/>
<dbReference type="GO" id="GO:0005085">
    <property type="term" value="F:guanyl-nucleotide exchange factor activity"/>
    <property type="evidence" value="ECO:0007669"/>
    <property type="project" value="TreeGrafter"/>
</dbReference>
<keyword evidence="3" id="KW-0653">Protein transport</keyword>
<dbReference type="Gene3D" id="3.40.1000.10">
    <property type="entry name" value="Mog1/PsbP, alpha/beta/alpha sandwich"/>
    <property type="match status" value="1"/>
</dbReference>
<comment type="similarity">
    <text evidence="1">Belongs to the MOG1 family.</text>
</comment>
<organism evidence="4 5">
    <name type="scientific">Microbotryum intermedium</name>
    <dbReference type="NCBI Taxonomy" id="269621"/>
    <lineage>
        <taxon>Eukaryota</taxon>
        <taxon>Fungi</taxon>
        <taxon>Dikarya</taxon>
        <taxon>Basidiomycota</taxon>
        <taxon>Pucciniomycotina</taxon>
        <taxon>Microbotryomycetes</taxon>
        <taxon>Microbotryales</taxon>
        <taxon>Microbotryaceae</taxon>
        <taxon>Microbotryum</taxon>
    </lineage>
</organism>